<organism evidence="1">
    <name type="scientific">Anopheles atroparvus</name>
    <name type="common">European mosquito</name>
    <dbReference type="NCBI Taxonomy" id="41427"/>
    <lineage>
        <taxon>Eukaryota</taxon>
        <taxon>Metazoa</taxon>
        <taxon>Ecdysozoa</taxon>
        <taxon>Arthropoda</taxon>
        <taxon>Hexapoda</taxon>
        <taxon>Insecta</taxon>
        <taxon>Pterygota</taxon>
        <taxon>Neoptera</taxon>
        <taxon>Endopterygota</taxon>
        <taxon>Diptera</taxon>
        <taxon>Nematocera</taxon>
        <taxon>Culicoidea</taxon>
        <taxon>Culicidae</taxon>
        <taxon>Anophelinae</taxon>
        <taxon>Anopheles</taxon>
    </lineage>
</organism>
<dbReference type="EnsemblMetazoa" id="AATE005593-RA">
    <property type="protein sequence ID" value="AATE005593-PA.1"/>
    <property type="gene ID" value="AATE005593"/>
</dbReference>
<name>A0A182IU90_ANOAO</name>
<accession>A0A182IU90</accession>
<reference evidence="1" key="1">
    <citation type="submission" date="2022-08" db="UniProtKB">
        <authorList>
            <consortium name="EnsemblMetazoa"/>
        </authorList>
    </citation>
    <scope>IDENTIFICATION</scope>
    <source>
        <strain evidence="1">EBRO</strain>
    </source>
</reference>
<evidence type="ECO:0000313" key="1">
    <source>
        <dbReference type="EnsemblMetazoa" id="AATE005593-PA.1"/>
    </source>
</evidence>
<protein>
    <submittedName>
        <fullName evidence="1">Uncharacterized protein</fullName>
    </submittedName>
</protein>
<dbReference type="VEuPathDB" id="VectorBase:AATE005593"/>
<proteinExistence type="predicted"/>
<dbReference type="AlphaFoldDB" id="A0A182IU90"/>
<sequence length="254" mass="27041">MGQCSEAPVGALVGLGRVAGSGTGSRADRSGMSETPNVSRRTLPTLAIICCCSCWLSSSSSPSAESELAERVTLSRFFMVSVDSWSLGTFCSVTFNALVSPQQTVTLEHNCIVQTKATVDHRLALPLSASVYTGVHFWHFSGTFVRNPTTAHAGRAGRLIGTFATVASQRLTEPVRSSAAGAAPAVGDKATIAISTTVCCHFDVSSAVGAGRTQRYRLESVLPRLAEALKLLHLRLHLPRPPVERLRMMLGSVW</sequence>